<dbReference type="Gene3D" id="3.50.50.60">
    <property type="entry name" value="FAD/NAD(P)-binding domain"/>
    <property type="match status" value="2"/>
</dbReference>
<dbReference type="AlphaFoldDB" id="A0A2T0SP49"/>
<keyword evidence="2" id="KW-0285">Flavoprotein</keyword>
<evidence type="ECO:0000313" key="8">
    <source>
        <dbReference type="Proteomes" id="UP000239494"/>
    </source>
</evidence>
<dbReference type="InterPro" id="IPR028202">
    <property type="entry name" value="Reductase_C"/>
</dbReference>
<reference evidence="7 8" key="1">
    <citation type="submission" date="2018-03" db="EMBL/GenBank/DDBJ databases">
        <title>Genomic Encyclopedia of Archaeal and Bacterial Type Strains, Phase II (KMG-II): from individual species to whole genera.</title>
        <authorList>
            <person name="Goeker M."/>
        </authorList>
    </citation>
    <scope>NUCLEOTIDE SEQUENCE [LARGE SCALE GENOMIC DNA]</scope>
    <source>
        <strain evidence="7 8">DSM 44720</strain>
    </source>
</reference>
<name>A0A2T0SP49_9PSEU</name>
<feature type="domain" description="FAD/NAD(P)-binding" evidence="5">
    <location>
        <begin position="2"/>
        <end position="292"/>
    </location>
</feature>
<sequence>MTIVILGGGLAGAKTAEALREQGYDGDVVLVAGERHHPYERPPLSKGYLGGKDERSSFAVFPDGWYADHRVDLRTGVTATAVDREAHRVALDDGSSLDYDRLVLATGSRPRRLDVPGADSALHLRTVEDSDRLRRSFRAGGRLVVVGAGWIGLEVASIARQAGVEVTVAHSSAVPLRRAVGPEVARVFVGLHEENGVEFRFDADVVEITGSAVLLGDGSALPADHVLVAVGAVPNTELAEAAGLEVDDGVVVDATLRTSDPDVFAVGDVARAFHPVLERYLRVEHWANAASQPATVAAAILGKGASYQERPYFFTDQYDLGMEFVGTVEGYDRVVFRGDVASREFIAFWLADGVVLGGMNVNVWDVSDRIKALIGTSPNLDRLADPDVDL</sequence>
<dbReference type="SUPFAM" id="SSF55424">
    <property type="entry name" value="FAD/NAD-linked reductases, dimerisation (C-terminal) domain"/>
    <property type="match status" value="1"/>
</dbReference>
<dbReference type="EMBL" id="PVTF01000014">
    <property type="protein sequence ID" value="PRY35188.1"/>
    <property type="molecule type" value="Genomic_DNA"/>
</dbReference>
<organism evidence="7 8">
    <name type="scientific">Umezawaea tangerina</name>
    <dbReference type="NCBI Taxonomy" id="84725"/>
    <lineage>
        <taxon>Bacteria</taxon>
        <taxon>Bacillati</taxon>
        <taxon>Actinomycetota</taxon>
        <taxon>Actinomycetes</taxon>
        <taxon>Pseudonocardiales</taxon>
        <taxon>Pseudonocardiaceae</taxon>
        <taxon>Umezawaea</taxon>
    </lineage>
</organism>
<dbReference type="GO" id="GO:0051213">
    <property type="term" value="F:dioxygenase activity"/>
    <property type="evidence" value="ECO:0007669"/>
    <property type="project" value="UniProtKB-KW"/>
</dbReference>
<evidence type="ECO:0000313" key="7">
    <source>
        <dbReference type="EMBL" id="PRY35188.1"/>
    </source>
</evidence>
<keyword evidence="7" id="KW-0223">Dioxygenase</keyword>
<dbReference type="InterPro" id="IPR036188">
    <property type="entry name" value="FAD/NAD-bd_sf"/>
</dbReference>
<evidence type="ECO:0000259" key="6">
    <source>
        <dbReference type="Pfam" id="PF14759"/>
    </source>
</evidence>
<proteinExistence type="predicted"/>
<accession>A0A2T0SP49</accession>
<dbReference type="RefSeq" id="WP_106193645.1">
    <property type="nucleotide sequence ID" value="NZ_PVTF01000014.1"/>
</dbReference>
<dbReference type="Gene3D" id="3.30.390.30">
    <property type="match status" value="1"/>
</dbReference>
<dbReference type="PRINTS" id="PR00368">
    <property type="entry name" value="FADPNR"/>
</dbReference>
<comment type="cofactor">
    <cofactor evidence="1">
        <name>FAD</name>
        <dbReference type="ChEBI" id="CHEBI:57692"/>
    </cofactor>
</comment>
<dbReference type="Pfam" id="PF14759">
    <property type="entry name" value="Reductase_C"/>
    <property type="match status" value="1"/>
</dbReference>
<dbReference type="GO" id="GO:0016651">
    <property type="term" value="F:oxidoreductase activity, acting on NAD(P)H"/>
    <property type="evidence" value="ECO:0007669"/>
    <property type="project" value="TreeGrafter"/>
</dbReference>
<dbReference type="InterPro" id="IPR050446">
    <property type="entry name" value="FAD-oxidoreductase/Apoptosis"/>
</dbReference>
<keyword evidence="8" id="KW-1185">Reference proteome</keyword>
<dbReference type="InterPro" id="IPR016156">
    <property type="entry name" value="FAD/NAD-linked_Rdtase_dimer_sf"/>
</dbReference>
<evidence type="ECO:0000259" key="5">
    <source>
        <dbReference type="Pfam" id="PF07992"/>
    </source>
</evidence>
<gene>
    <name evidence="7" type="ORF">CLV43_114106</name>
</gene>
<comment type="caution">
    <text evidence="7">The sequence shown here is derived from an EMBL/GenBank/DDBJ whole genome shotgun (WGS) entry which is preliminary data.</text>
</comment>
<dbReference type="PANTHER" id="PTHR43557:SF2">
    <property type="entry name" value="RIESKE DOMAIN-CONTAINING PROTEIN-RELATED"/>
    <property type="match status" value="1"/>
</dbReference>
<dbReference type="OrthoDB" id="4475657at2"/>
<dbReference type="InterPro" id="IPR023753">
    <property type="entry name" value="FAD/NAD-binding_dom"/>
</dbReference>
<keyword evidence="4" id="KW-0560">Oxidoreductase</keyword>
<evidence type="ECO:0000256" key="2">
    <source>
        <dbReference type="ARBA" id="ARBA00022630"/>
    </source>
</evidence>
<evidence type="ECO:0000256" key="1">
    <source>
        <dbReference type="ARBA" id="ARBA00001974"/>
    </source>
</evidence>
<dbReference type="SUPFAM" id="SSF51905">
    <property type="entry name" value="FAD/NAD(P)-binding domain"/>
    <property type="match status" value="2"/>
</dbReference>
<feature type="domain" description="Reductase C-terminal" evidence="6">
    <location>
        <begin position="312"/>
        <end position="390"/>
    </location>
</feature>
<dbReference type="Pfam" id="PF07992">
    <property type="entry name" value="Pyr_redox_2"/>
    <property type="match status" value="1"/>
</dbReference>
<dbReference type="Proteomes" id="UP000239494">
    <property type="component" value="Unassembled WGS sequence"/>
</dbReference>
<evidence type="ECO:0000256" key="3">
    <source>
        <dbReference type="ARBA" id="ARBA00022827"/>
    </source>
</evidence>
<dbReference type="GO" id="GO:0005737">
    <property type="term" value="C:cytoplasm"/>
    <property type="evidence" value="ECO:0007669"/>
    <property type="project" value="TreeGrafter"/>
</dbReference>
<dbReference type="PANTHER" id="PTHR43557">
    <property type="entry name" value="APOPTOSIS-INDUCING FACTOR 1"/>
    <property type="match status" value="1"/>
</dbReference>
<dbReference type="PRINTS" id="PR00411">
    <property type="entry name" value="PNDRDTASEI"/>
</dbReference>
<evidence type="ECO:0000256" key="4">
    <source>
        <dbReference type="ARBA" id="ARBA00023002"/>
    </source>
</evidence>
<protein>
    <submittedName>
        <fullName evidence="7">3-phenylpropionate/trans-cinnamate dioxygenase ferredoxin reductase subunit</fullName>
    </submittedName>
</protein>
<keyword evidence="3" id="KW-0274">FAD</keyword>